<feature type="non-terminal residue" evidence="2">
    <location>
        <position position="181"/>
    </location>
</feature>
<comment type="caution">
    <text evidence="2">The sequence shown here is derived from an EMBL/GenBank/DDBJ whole genome shotgun (WGS) entry which is preliminary data.</text>
</comment>
<gene>
    <name evidence="2" type="ORF">V1477_012967</name>
</gene>
<feature type="compositionally biased region" description="Basic and acidic residues" evidence="1">
    <location>
        <begin position="32"/>
        <end position="43"/>
    </location>
</feature>
<evidence type="ECO:0000313" key="2">
    <source>
        <dbReference type="EMBL" id="KAL2736458.1"/>
    </source>
</evidence>
<feature type="region of interest" description="Disordered" evidence="1">
    <location>
        <begin position="1"/>
        <end position="43"/>
    </location>
</feature>
<sequence>MRISAVSRKPTGKNDLPPYPEDKRPTRISSFSRERPTIRSFSKDTRESSQFIKMVTVGIRKRLETVSDAEVDAEVDDEAEAVAEPNYIRRVQNRKIIRIIIHSTLALSISNSLRKSPRKQLDRERETSSRACHDYPFRPRLKGNVTLRVFHAYKVFVLMAVVAHKGALVNPCQTSHHGDSN</sequence>
<accession>A0ABD2BW13</accession>
<dbReference type="Proteomes" id="UP001607303">
    <property type="component" value="Unassembled WGS sequence"/>
</dbReference>
<protein>
    <submittedName>
        <fullName evidence="2">Uncharacterized protein</fullName>
    </submittedName>
</protein>
<proteinExistence type="predicted"/>
<evidence type="ECO:0000313" key="3">
    <source>
        <dbReference type="Proteomes" id="UP001607303"/>
    </source>
</evidence>
<dbReference type="AlphaFoldDB" id="A0ABD2BW13"/>
<name>A0ABD2BW13_VESMC</name>
<keyword evidence="3" id="KW-1185">Reference proteome</keyword>
<reference evidence="2 3" key="1">
    <citation type="journal article" date="2024" name="Ann. Entomol. Soc. Am.">
        <title>Genomic analyses of the southern and eastern yellowjacket wasps (Hymenoptera: Vespidae) reveal evolutionary signatures of social life.</title>
        <authorList>
            <person name="Catto M.A."/>
            <person name="Caine P.B."/>
            <person name="Orr S.E."/>
            <person name="Hunt B.G."/>
            <person name="Goodisman M.A.D."/>
        </authorList>
    </citation>
    <scope>NUCLEOTIDE SEQUENCE [LARGE SCALE GENOMIC DNA]</scope>
    <source>
        <strain evidence="2">232</strain>
        <tissue evidence="2">Head and thorax</tissue>
    </source>
</reference>
<dbReference type="EMBL" id="JAYRBN010000066">
    <property type="protein sequence ID" value="KAL2736458.1"/>
    <property type="molecule type" value="Genomic_DNA"/>
</dbReference>
<evidence type="ECO:0000256" key="1">
    <source>
        <dbReference type="SAM" id="MobiDB-lite"/>
    </source>
</evidence>
<organism evidence="2 3">
    <name type="scientific">Vespula maculifrons</name>
    <name type="common">Eastern yellow jacket</name>
    <name type="synonym">Wasp</name>
    <dbReference type="NCBI Taxonomy" id="7453"/>
    <lineage>
        <taxon>Eukaryota</taxon>
        <taxon>Metazoa</taxon>
        <taxon>Ecdysozoa</taxon>
        <taxon>Arthropoda</taxon>
        <taxon>Hexapoda</taxon>
        <taxon>Insecta</taxon>
        <taxon>Pterygota</taxon>
        <taxon>Neoptera</taxon>
        <taxon>Endopterygota</taxon>
        <taxon>Hymenoptera</taxon>
        <taxon>Apocrita</taxon>
        <taxon>Aculeata</taxon>
        <taxon>Vespoidea</taxon>
        <taxon>Vespidae</taxon>
        <taxon>Vespinae</taxon>
        <taxon>Vespula</taxon>
    </lineage>
</organism>